<evidence type="ECO:0000256" key="2">
    <source>
        <dbReference type="ARBA" id="ARBA00023015"/>
    </source>
</evidence>
<dbReference type="Proteomes" id="UP000464787">
    <property type="component" value="Chromosome"/>
</dbReference>
<dbReference type="FunFam" id="1.10.10.10:FF:000001">
    <property type="entry name" value="LysR family transcriptional regulator"/>
    <property type="match status" value="1"/>
</dbReference>
<dbReference type="GO" id="GO:0006351">
    <property type="term" value="P:DNA-templated transcription"/>
    <property type="evidence" value="ECO:0007669"/>
    <property type="project" value="TreeGrafter"/>
</dbReference>
<evidence type="ECO:0000256" key="4">
    <source>
        <dbReference type="ARBA" id="ARBA00023163"/>
    </source>
</evidence>
<accession>A0A857J2V5</accession>
<dbReference type="Pfam" id="PF03466">
    <property type="entry name" value="LysR_substrate"/>
    <property type="match status" value="1"/>
</dbReference>
<feature type="domain" description="HTH lysR-type" evidence="5">
    <location>
        <begin position="1"/>
        <end position="59"/>
    </location>
</feature>
<dbReference type="PROSITE" id="PS50931">
    <property type="entry name" value="HTH_LYSR"/>
    <property type="match status" value="1"/>
</dbReference>
<evidence type="ECO:0000313" key="6">
    <source>
        <dbReference type="EMBL" id="QHI97195.1"/>
    </source>
</evidence>
<reference evidence="6 7" key="1">
    <citation type="submission" date="2020-01" db="EMBL/GenBank/DDBJ databases">
        <title>Genome sequencing of strain KACC 21265.</title>
        <authorList>
            <person name="Heo J."/>
            <person name="Kim S.-J."/>
            <person name="Kim J.-S."/>
            <person name="Hong S.-B."/>
            <person name="Kwon S.-W."/>
        </authorList>
    </citation>
    <scope>NUCLEOTIDE SEQUENCE [LARGE SCALE GENOMIC DNA]</scope>
    <source>
        <strain evidence="6 7">KACC 21265</strain>
    </source>
</reference>
<evidence type="ECO:0000256" key="3">
    <source>
        <dbReference type="ARBA" id="ARBA00023125"/>
    </source>
</evidence>
<dbReference type="KEGG" id="xyk:GT347_03890"/>
<keyword evidence="2" id="KW-0805">Transcription regulation</keyword>
<dbReference type="SUPFAM" id="SSF46785">
    <property type="entry name" value="Winged helix' DNA-binding domain"/>
    <property type="match status" value="1"/>
</dbReference>
<evidence type="ECO:0000313" key="7">
    <source>
        <dbReference type="Proteomes" id="UP000464787"/>
    </source>
</evidence>
<name>A0A857J2V5_9BURK</name>
<dbReference type="GO" id="GO:0003700">
    <property type="term" value="F:DNA-binding transcription factor activity"/>
    <property type="evidence" value="ECO:0007669"/>
    <property type="project" value="InterPro"/>
</dbReference>
<dbReference type="InterPro" id="IPR036388">
    <property type="entry name" value="WH-like_DNA-bd_sf"/>
</dbReference>
<sequence>MDKLLCMTVFVKVAEVGGFAGAARALHMSPPAVTRAIAMLEEGVGARLLQRTTRSVKPTEAGARYLEDCRRILLEVEEADAGAAGAHATPSGTLTVTASTRFGTLHVLPILTEYLDRYPTMTGQALFVDRNTHLVEEGIDVAVRIGHLPSSGYHAIKVGSVRRVVCASATYLAAAGRPERPGDLGQHRIIAAVGAWSSLEWRFGHGHRAGIQVRPRLFCNTNEAAIEAALKGWGITRVLSYQVAADIHAGRLEVVLPEFEEPALPVHVVHAEGRRVTAKARAFIDLAVERLRNNAALVHAD</sequence>
<dbReference type="AlphaFoldDB" id="A0A857J2V5"/>
<comment type="similarity">
    <text evidence="1">Belongs to the LysR transcriptional regulatory family.</text>
</comment>
<keyword evidence="3" id="KW-0238">DNA-binding</keyword>
<dbReference type="EMBL" id="CP047650">
    <property type="protein sequence ID" value="QHI97195.1"/>
    <property type="molecule type" value="Genomic_DNA"/>
</dbReference>
<gene>
    <name evidence="6" type="ORF">GT347_03890</name>
</gene>
<keyword evidence="7" id="KW-1185">Reference proteome</keyword>
<dbReference type="InterPro" id="IPR000847">
    <property type="entry name" value="LysR_HTH_N"/>
</dbReference>
<dbReference type="InterPro" id="IPR058163">
    <property type="entry name" value="LysR-type_TF_proteobact-type"/>
</dbReference>
<dbReference type="SUPFAM" id="SSF53850">
    <property type="entry name" value="Periplasmic binding protein-like II"/>
    <property type="match status" value="1"/>
</dbReference>
<dbReference type="PANTHER" id="PTHR30537">
    <property type="entry name" value="HTH-TYPE TRANSCRIPTIONAL REGULATOR"/>
    <property type="match status" value="1"/>
</dbReference>
<proteinExistence type="inferred from homology"/>
<dbReference type="RefSeq" id="WP_160550713.1">
    <property type="nucleotide sequence ID" value="NZ_CP047650.1"/>
</dbReference>
<dbReference type="PRINTS" id="PR00039">
    <property type="entry name" value="HTHLYSR"/>
</dbReference>
<dbReference type="InterPro" id="IPR036390">
    <property type="entry name" value="WH_DNA-bd_sf"/>
</dbReference>
<dbReference type="InterPro" id="IPR005119">
    <property type="entry name" value="LysR_subst-bd"/>
</dbReference>
<evidence type="ECO:0000259" key="5">
    <source>
        <dbReference type="PROSITE" id="PS50931"/>
    </source>
</evidence>
<dbReference type="Pfam" id="PF00126">
    <property type="entry name" value="HTH_1"/>
    <property type="match status" value="1"/>
</dbReference>
<dbReference type="GO" id="GO:0043565">
    <property type="term" value="F:sequence-specific DNA binding"/>
    <property type="evidence" value="ECO:0007669"/>
    <property type="project" value="TreeGrafter"/>
</dbReference>
<dbReference type="Gene3D" id="3.40.190.290">
    <property type="match status" value="1"/>
</dbReference>
<dbReference type="Gene3D" id="1.10.10.10">
    <property type="entry name" value="Winged helix-like DNA-binding domain superfamily/Winged helix DNA-binding domain"/>
    <property type="match status" value="1"/>
</dbReference>
<evidence type="ECO:0000256" key="1">
    <source>
        <dbReference type="ARBA" id="ARBA00009437"/>
    </source>
</evidence>
<protein>
    <submittedName>
        <fullName evidence="6">LysR family transcriptional regulator</fullName>
    </submittedName>
</protein>
<dbReference type="CDD" id="cd08471">
    <property type="entry name" value="PBP2_CrgA_like_2"/>
    <property type="match status" value="1"/>
</dbReference>
<keyword evidence="4" id="KW-0804">Transcription</keyword>
<organism evidence="6 7">
    <name type="scientific">Xylophilus rhododendri</name>
    <dbReference type="NCBI Taxonomy" id="2697032"/>
    <lineage>
        <taxon>Bacteria</taxon>
        <taxon>Pseudomonadati</taxon>
        <taxon>Pseudomonadota</taxon>
        <taxon>Betaproteobacteria</taxon>
        <taxon>Burkholderiales</taxon>
        <taxon>Xylophilus</taxon>
    </lineage>
</organism>
<dbReference type="PANTHER" id="PTHR30537:SF5">
    <property type="entry name" value="HTH-TYPE TRANSCRIPTIONAL ACTIVATOR TTDR-RELATED"/>
    <property type="match status" value="1"/>
</dbReference>